<reference evidence="6 9" key="2">
    <citation type="submission" date="2020-08" db="EMBL/GenBank/DDBJ databases">
        <title>Genome public.</title>
        <authorList>
            <person name="Liu C."/>
            <person name="Sun Q."/>
        </authorList>
    </citation>
    <scope>NUCLEOTIDE SEQUENCE [LARGE SCALE GENOMIC DNA]</scope>
    <source>
        <strain evidence="6 9">426_9</strain>
    </source>
</reference>
<comment type="caution">
    <text evidence="7">The sequence shown here is derived from an EMBL/GenBank/DDBJ whole genome shotgun (WGS) entry which is preliminary data.</text>
</comment>
<dbReference type="Gene3D" id="2.60.40.3690">
    <property type="match status" value="1"/>
</dbReference>
<reference evidence="7 8" key="1">
    <citation type="submission" date="2018-07" db="EMBL/GenBank/DDBJ databases">
        <title>Parabacteroides acidifaciens nov. sp., isolated from human feces.</title>
        <authorList>
            <person name="Wang Y.J."/>
        </authorList>
    </citation>
    <scope>NUCLEOTIDE SEQUENCE [LARGE SCALE GENOMIC DNA]</scope>
    <source>
        <strain evidence="7 8">426-9</strain>
    </source>
</reference>
<dbReference type="AlphaFoldDB" id="A0A3D8H9V4"/>
<evidence type="ECO:0000313" key="6">
    <source>
        <dbReference type="EMBL" id="MBC8603499.1"/>
    </source>
</evidence>
<evidence type="ECO:0000256" key="2">
    <source>
        <dbReference type="ARBA" id="ARBA00006011"/>
    </source>
</evidence>
<evidence type="ECO:0000256" key="3">
    <source>
        <dbReference type="ARBA" id="ARBA00022729"/>
    </source>
</evidence>
<dbReference type="Proteomes" id="UP000629596">
    <property type="component" value="Unassembled WGS sequence"/>
</dbReference>
<dbReference type="Pfam" id="PF06321">
    <property type="entry name" value="P_gingi_FimA"/>
    <property type="match status" value="1"/>
</dbReference>
<sequence length="432" mass="47035">MKLRNIFLVSLAVCTMASCSKDETIDYSQMGPVDAYVSFGVTAAMQTKADVEAITNEGNVQKLTALIYKGEPTDDDATFVASKTEALTEADIEGGKTTINEIKHIIVKVTPNADGTSSSDVFTAVFLGNCELNDVSAPATLGALKKAVLTKKANEYAIGTYLPMVSKTIRIEGLKPTITKNNETTTYWENWVKDGGGVVPSNADNDAAQVAPSSYNTSDHVVLTRLISRVEVESVTLSITEYPNATIELVGIALANIKNESTFVGGEGDYVKGYESDAYKASQYWIDPNSEENTSFFMAYGGDDYKTTGLAEKKISFKNNKYQKYIFSNVPRTTTEVKEAHTDGIYETGVILIVNFTNAAGEPSIRHLRVLLKDNTSTSVPEVLKNYIYKLNITITGEGSPNEDEILLNTHVAAVIEVAPWNVIEQNEEDAN</sequence>
<organism evidence="7 8">
    <name type="scientific">Parabacteroides acidifaciens</name>
    <dbReference type="NCBI Taxonomy" id="2290935"/>
    <lineage>
        <taxon>Bacteria</taxon>
        <taxon>Pseudomonadati</taxon>
        <taxon>Bacteroidota</taxon>
        <taxon>Bacteroidia</taxon>
        <taxon>Bacteroidales</taxon>
        <taxon>Tannerellaceae</taxon>
        <taxon>Parabacteroides</taxon>
    </lineage>
</organism>
<evidence type="ECO:0000313" key="8">
    <source>
        <dbReference type="Proteomes" id="UP000256321"/>
    </source>
</evidence>
<dbReference type="InterPro" id="IPR029141">
    <property type="entry name" value="FimA_N"/>
</dbReference>
<feature type="domain" description="Major fimbrial subunit protein N-terminal" evidence="5">
    <location>
        <begin position="35"/>
        <end position="184"/>
    </location>
</feature>
<dbReference type="EMBL" id="QREV01000061">
    <property type="protein sequence ID" value="RDU47776.1"/>
    <property type="molecule type" value="Genomic_DNA"/>
</dbReference>
<keyword evidence="4" id="KW-0281">Fimbrium</keyword>
<keyword evidence="9" id="KW-1185">Reference proteome</keyword>
<keyword evidence="3" id="KW-0732">Signal</keyword>
<name>A0A3D8H9V4_9BACT</name>
<gene>
    <name evidence="7" type="ORF">DWU89_17870</name>
    <name evidence="6" type="ORF">H8784_17455</name>
</gene>
<accession>A0A3D8H9V4</accession>
<dbReference type="RefSeq" id="WP_115500991.1">
    <property type="nucleotide sequence ID" value="NZ_JACRTI010000061.1"/>
</dbReference>
<dbReference type="Proteomes" id="UP000256321">
    <property type="component" value="Unassembled WGS sequence"/>
</dbReference>
<dbReference type="EMBL" id="JACRTI010000061">
    <property type="protein sequence ID" value="MBC8603499.1"/>
    <property type="molecule type" value="Genomic_DNA"/>
</dbReference>
<proteinExistence type="inferred from homology"/>
<evidence type="ECO:0000256" key="4">
    <source>
        <dbReference type="ARBA" id="ARBA00023263"/>
    </source>
</evidence>
<comment type="similarity">
    <text evidence="2">Belongs to the bacteroidetes fimbrillin superfamily. FimA/Mfa1 family.</text>
</comment>
<dbReference type="PROSITE" id="PS51257">
    <property type="entry name" value="PROKAR_LIPOPROTEIN"/>
    <property type="match status" value="1"/>
</dbReference>
<evidence type="ECO:0000259" key="5">
    <source>
        <dbReference type="Pfam" id="PF06321"/>
    </source>
</evidence>
<dbReference type="GO" id="GO:0009289">
    <property type="term" value="C:pilus"/>
    <property type="evidence" value="ECO:0007669"/>
    <property type="project" value="UniProtKB-SubCell"/>
</dbReference>
<evidence type="ECO:0000313" key="9">
    <source>
        <dbReference type="Proteomes" id="UP000629596"/>
    </source>
</evidence>
<evidence type="ECO:0000256" key="1">
    <source>
        <dbReference type="ARBA" id="ARBA00004561"/>
    </source>
</evidence>
<comment type="subcellular location">
    <subcellularLocation>
        <location evidence="1">Fimbrium</location>
    </subcellularLocation>
</comment>
<protein>
    <recommendedName>
        <fullName evidence="5">Major fimbrial subunit protein N-terminal domain-containing protein</fullName>
    </recommendedName>
</protein>
<evidence type="ECO:0000313" key="7">
    <source>
        <dbReference type="EMBL" id="RDU47776.1"/>
    </source>
</evidence>